<protein>
    <submittedName>
        <fullName evidence="1">Uncharacterized protein</fullName>
    </submittedName>
</protein>
<dbReference type="AlphaFoldDB" id="A0A645HZX0"/>
<organism evidence="1">
    <name type="scientific">bioreactor metagenome</name>
    <dbReference type="NCBI Taxonomy" id="1076179"/>
    <lineage>
        <taxon>unclassified sequences</taxon>
        <taxon>metagenomes</taxon>
        <taxon>ecological metagenomes</taxon>
    </lineage>
</organism>
<gene>
    <name evidence="1" type="ORF">SDC9_192113</name>
</gene>
<accession>A0A645HZX0</accession>
<reference evidence="1" key="1">
    <citation type="submission" date="2019-08" db="EMBL/GenBank/DDBJ databases">
        <authorList>
            <person name="Kucharzyk K."/>
            <person name="Murdoch R.W."/>
            <person name="Higgins S."/>
            <person name="Loffler F."/>
        </authorList>
    </citation>
    <scope>NUCLEOTIDE SEQUENCE</scope>
</reference>
<evidence type="ECO:0000313" key="1">
    <source>
        <dbReference type="EMBL" id="MPN44548.1"/>
    </source>
</evidence>
<comment type="caution">
    <text evidence="1">The sequence shown here is derived from an EMBL/GenBank/DDBJ whole genome shotgun (WGS) entry which is preliminary data.</text>
</comment>
<dbReference type="EMBL" id="VSSQ01103749">
    <property type="protein sequence ID" value="MPN44548.1"/>
    <property type="molecule type" value="Genomic_DNA"/>
</dbReference>
<name>A0A645HZX0_9ZZZZ</name>
<proteinExistence type="predicted"/>
<sequence>MTGLNAFSFKVNSNPANDLSGEDKLAVNSDRSVKEPYVINLRLLNRMSGRWIFLIPGTSTLDKGSLEMENLPESVRFALGVELKSPSTIKSQLSRFRVMNNTSKAILSFSSTINL</sequence>